<dbReference type="Ensembl" id="ENSACIT00000010386.1">
    <property type="protein sequence ID" value="ENSACIP00000010090.1"/>
    <property type="gene ID" value="ENSACIG00000007915.1"/>
</dbReference>
<sequence>VHGHQECRDREELVVADAIAAGLLGVAGKARLFISPNALCSNHQDQDAEDKDDRQPNASNASISAYPGAKEGICVDTKGLSLPHYLLCLAGQRREGSF</sequence>
<dbReference type="GeneTree" id="ENSGT00990000203874"/>
<dbReference type="OMA" id="HQQSRYW"/>
<organism evidence="2 3">
    <name type="scientific">Amphilophus citrinellus</name>
    <name type="common">Midas cichlid</name>
    <name type="synonym">Cichlasoma citrinellum</name>
    <dbReference type="NCBI Taxonomy" id="61819"/>
    <lineage>
        <taxon>Eukaryota</taxon>
        <taxon>Metazoa</taxon>
        <taxon>Chordata</taxon>
        <taxon>Craniata</taxon>
        <taxon>Vertebrata</taxon>
        <taxon>Euteleostomi</taxon>
        <taxon>Actinopterygii</taxon>
        <taxon>Neopterygii</taxon>
        <taxon>Teleostei</taxon>
        <taxon>Neoteleostei</taxon>
        <taxon>Acanthomorphata</taxon>
        <taxon>Ovalentaria</taxon>
        <taxon>Cichlomorphae</taxon>
        <taxon>Cichliformes</taxon>
        <taxon>Cichlidae</taxon>
        <taxon>New World cichlids</taxon>
        <taxon>Cichlasomatinae</taxon>
        <taxon>Heroini</taxon>
        <taxon>Amphilophus</taxon>
    </lineage>
</organism>
<name>A0A3Q0RN50_AMPCI</name>
<protein>
    <submittedName>
        <fullName evidence="2">Uncharacterized protein</fullName>
    </submittedName>
</protein>
<dbReference type="AlphaFoldDB" id="A0A3Q0RN50"/>
<evidence type="ECO:0000313" key="2">
    <source>
        <dbReference type="Ensembl" id="ENSACIP00000010090.1"/>
    </source>
</evidence>
<keyword evidence="3" id="KW-1185">Reference proteome</keyword>
<dbReference type="Proteomes" id="UP000261340">
    <property type="component" value="Unplaced"/>
</dbReference>
<evidence type="ECO:0000256" key="1">
    <source>
        <dbReference type="SAM" id="MobiDB-lite"/>
    </source>
</evidence>
<reference evidence="2" key="1">
    <citation type="submission" date="2025-08" db="UniProtKB">
        <authorList>
            <consortium name="Ensembl"/>
        </authorList>
    </citation>
    <scope>IDENTIFICATION</scope>
</reference>
<reference evidence="2" key="2">
    <citation type="submission" date="2025-09" db="UniProtKB">
        <authorList>
            <consortium name="Ensembl"/>
        </authorList>
    </citation>
    <scope>IDENTIFICATION</scope>
</reference>
<feature type="region of interest" description="Disordered" evidence="1">
    <location>
        <begin position="43"/>
        <end position="64"/>
    </location>
</feature>
<accession>A0A3Q0RN50</accession>
<proteinExistence type="predicted"/>
<evidence type="ECO:0000313" key="3">
    <source>
        <dbReference type="Proteomes" id="UP000261340"/>
    </source>
</evidence>